<protein>
    <submittedName>
        <fullName evidence="1">Uncharacterized protein</fullName>
    </submittedName>
</protein>
<proteinExistence type="predicted"/>
<accession>A0A521CLP7</accession>
<gene>
    <name evidence="1" type="ORF">SAMN06265219_10611</name>
</gene>
<dbReference type="RefSeq" id="WP_142454047.1">
    <property type="nucleotide sequence ID" value="NZ_FXTP01000006.1"/>
</dbReference>
<reference evidence="1 2" key="1">
    <citation type="submission" date="2017-05" db="EMBL/GenBank/DDBJ databases">
        <authorList>
            <person name="Varghese N."/>
            <person name="Submissions S."/>
        </authorList>
    </citation>
    <scope>NUCLEOTIDE SEQUENCE [LARGE SCALE GENOMIC DNA]</scope>
    <source>
        <strain evidence="1 2">DSM 21985</strain>
    </source>
</reference>
<organism evidence="1 2">
    <name type="scientific">Gracilimonas mengyeensis</name>
    <dbReference type="NCBI Taxonomy" id="1302730"/>
    <lineage>
        <taxon>Bacteria</taxon>
        <taxon>Pseudomonadati</taxon>
        <taxon>Balneolota</taxon>
        <taxon>Balneolia</taxon>
        <taxon>Balneolales</taxon>
        <taxon>Balneolaceae</taxon>
        <taxon>Gracilimonas</taxon>
    </lineage>
</organism>
<dbReference type="EMBL" id="FXTP01000006">
    <property type="protein sequence ID" value="SMO60344.1"/>
    <property type="molecule type" value="Genomic_DNA"/>
</dbReference>
<evidence type="ECO:0000313" key="2">
    <source>
        <dbReference type="Proteomes" id="UP000317557"/>
    </source>
</evidence>
<dbReference type="AlphaFoldDB" id="A0A521CLP7"/>
<dbReference type="Proteomes" id="UP000317557">
    <property type="component" value="Unassembled WGS sequence"/>
</dbReference>
<name>A0A521CLP7_9BACT</name>
<evidence type="ECO:0000313" key="1">
    <source>
        <dbReference type="EMBL" id="SMO60344.1"/>
    </source>
</evidence>
<dbReference type="OrthoDB" id="4259963at2"/>
<keyword evidence="2" id="KW-1185">Reference proteome</keyword>
<sequence>MEIPINHFDRSKPFYPLVMSYLLQYHGLKELAVRGVLGRRNITDTVFEKAFPELQEASSEEKGKIQNNLKTLLGPLDLKTSHGDRIKVEADQVAKEIKSNFNYLLPHVIRSTGSLIILAHENTKGKSYRDKGPLWEFLRHCRNAATHNGLFDFRGSEPKRLAQWKNLTITSDLQDHPLFKNDKGHGFLYPGDPIRLLWDIEQTYPDMSV</sequence>